<dbReference type="PRINTS" id="PR01625">
    <property type="entry name" value="GSTRNSFRASEO"/>
</dbReference>
<keyword evidence="3" id="KW-1185">Reference proteome</keyword>
<dbReference type="SUPFAM" id="SSF52833">
    <property type="entry name" value="Thioredoxin-like"/>
    <property type="match status" value="1"/>
</dbReference>
<dbReference type="GO" id="GO:0005737">
    <property type="term" value="C:cytoplasm"/>
    <property type="evidence" value="ECO:0007669"/>
    <property type="project" value="InterPro"/>
</dbReference>
<dbReference type="InterPro" id="IPR005442">
    <property type="entry name" value="GST_omega"/>
</dbReference>
<name>A0A915PCM8_9BILA</name>
<dbReference type="GO" id="GO:0045174">
    <property type="term" value="F:glutathione dehydrogenase (ascorbate) activity"/>
    <property type="evidence" value="ECO:0007669"/>
    <property type="project" value="TreeGrafter"/>
</dbReference>
<protein>
    <submittedName>
        <fullName evidence="4">GST N-terminal domain-containing protein</fullName>
    </submittedName>
</protein>
<evidence type="ECO:0000313" key="4">
    <source>
        <dbReference type="WBParaSite" id="sdigi.contig1015.g10116.t1"/>
    </source>
</evidence>
<evidence type="ECO:0000313" key="3">
    <source>
        <dbReference type="Proteomes" id="UP000887581"/>
    </source>
</evidence>
<dbReference type="Pfam" id="PF13417">
    <property type="entry name" value="GST_N_3"/>
    <property type="match status" value="1"/>
</dbReference>
<evidence type="ECO:0000256" key="1">
    <source>
        <dbReference type="ARBA" id="ARBA00011067"/>
    </source>
</evidence>
<dbReference type="AlphaFoldDB" id="A0A915PCM8"/>
<dbReference type="Gene3D" id="3.40.30.10">
    <property type="entry name" value="Glutaredoxin"/>
    <property type="match status" value="1"/>
</dbReference>
<dbReference type="PANTHER" id="PTHR43968:SF6">
    <property type="entry name" value="GLUTATHIONE S-TRANSFERASE OMEGA"/>
    <property type="match status" value="1"/>
</dbReference>
<dbReference type="WBParaSite" id="sdigi.contig1015.g10116.t1">
    <property type="protein sequence ID" value="sdigi.contig1015.g10116.t1"/>
    <property type="gene ID" value="sdigi.contig1015.g10116"/>
</dbReference>
<feature type="domain" description="GST N-terminal" evidence="2">
    <location>
        <begin position="168"/>
        <end position="256"/>
    </location>
</feature>
<accession>A0A915PCM8</accession>
<dbReference type="GO" id="GO:0006749">
    <property type="term" value="P:glutathione metabolic process"/>
    <property type="evidence" value="ECO:0007669"/>
    <property type="project" value="TreeGrafter"/>
</dbReference>
<dbReference type="PROSITE" id="PS51354">
    <property type="entry name" value="GLUTAREDOXIN_2"/>
    <property type="match status" value="1"/>
</dbReference>
<dbReference type="SUPFAM" id="SSF47616">
    <property type="entry name" value="GST C-terminal domain-like"/>
    <property type="match status" value="1"/>
</dbReference>
<dbReference type="InterPro" id="IPR036249">
    <property type="entry name" value="Thioredoxin-like_sf"/>
</dbReference>
<sequence>MLLKPDFFSGFKLRQCLASRERCTDIGQVVITAMDKCERLFMTFLLLYAVVEVLPFDWTAELVPTAESVRKSASLSKDETDGSLVLTMKNVDENRGASHEFGFWQRHWLHHYTYWSFCFSRVAVTELQPRDCLHLTEILFLPVVTARKPDGFATRSLQKGDPEPLTDHPIRIYSMRFCPYCDRVIIAAYKKGIRFQVVNINLQNKPHWFLSKNPDGTVPIVEHNGKARFIAGYDLYPETSILPKEPYLRAKERLNTMRLNSVCDLIRKMSYSTSLSGNKTVLAMELAKVEKLLESPFFADIILYPFIERLHIIRKYVRDSFLDDYFPNHFPKLVGWFIKVRDLPEIKAVQEQEHHIRAFMISRANNNTDFDIGLPGSNSTIDFKLLHDSTIS</sequence>
<proteinExistence type="inferred from homology"/>
<organism evidence="3 4">
    <name type="scientific">Setaria digitata</name>
    <dbReference type="NCBI Taxonomy" id="48799"/>
    <lineage>
        <taxon>Eukaryota</taxon>
        <taxon>Metazoa</taxon>
        <taxon>Ecdysozoa</taxon>
        <taxon>Nematoda</taxon>
        <taxon>Chromadorea</taxon>
        <taxon>Rhabditida</taxon>
        <taxon>Spirurina</taxon>
        <taxon>Spiruromorpha</taxon>
        <taxon>Filarioidea</taxon>
        <taxon>Setariidae</taxon>
        <taxon>Setaria</taxon>
    </lineage>
</organism>
<dbReference type="GO" id="GO:0004364">
    <property type="term" value="F:glutathione transferase activity"/>
    <property type="evidence" value="ECO:0007669"/>
    <property type="project" value="InterPro"/>
</dbReference>
<reference evidence="4" key="1">
    <citation type="submission" date="2022-11" db="UniProtKB">
        <authorList>
            <consortium name="WormBaseParasite"/>
        </authorList>
    </citation>
    <scope>IDENTIFICATION</scope>
</reference>
<dbReference type="InterPro" id="IPR036282">
    <property type="entry name" value="Glutathione-S-Trfase_C_sf"/>
</dbReference>
<dbReference type="Proteomes" id="UP000887581">
    <property type="component" value="Unplaced"/>
</dbReference>
<dbReference type="Gene3D" id="1.20.1050.10">
    <property type="match status" value="1"/>
</dbReference>
<dbReference type="PANTHER" id="PTHR43968">
    <property type="match status" value="1"/>
</dbReference>
<dbReference type="InterPro" id="IPR004045">
    <property type="entry name" value="Glutathione_S-Trfase_N"/>
</dbReference>
<dbReference type="InterPro" id="IPR050983">
    <property type="entry name" value="GST_Omega/HSP26"/>
</dbReference>
<comment type="similarity">
    <text evidence="1">Belongs to the GST superfamily. Omega family.</text>
</comment>
<dbReference type="PROSITE" id="PS50404">
    <property type="entry name" value="GST_NTER"/>
    <property type="match status" value="1"/>
</dbReference>
<evidence type="ECO:0000259" key="2">
    <source>
        <dbReference type="PROSITE" id="PS50404"/>
    </source>
</evidence>